<keyword evidence="2" id="KW-1185">Reference proteome</keyword>
<organism evidence="1 2">
    <name type="scientific">Opisthorchis viverrini</name>
    <name type="common">Southeast Asian liver fluke</name>
    <dbReference type="NCBI Taxonomy" id="6198"/>
    <lineage>
        <taxon>Eukaryota</taxon>
        <taxon>Metazoa</taxon>
        <taxon>Spiralia</taxon>
        <taxon>Lophotrochozoa</taxon>
        <taxon>Platyhelminthes</taxon>
        <taxon>Trematoda</taxon>
        <taxon>Digenea</taxon>
        <taxon>Opisthorchiida</taxon>
        <taxon>Opisthorchiata</taxon>
        <taxon>Opisthorchiidae</taxon>
        <taxon>Opisthorchis</taxon>
    </lineage>
</organism>
<dbReference type="CTD" id="20318359"/>
<dbReference type="PANTHER" id="PTHR47027">
    <property type="entry name" value="REVERSE TRANSCRIPTASE DOMAIN-CONTAINING PROTEIN"/>
    <property type="match status" value="1"/>
</dbReference>
<proteinExistence type="predicted"/>
<gene>
    <name evidence="1" type="ORF">T265_04173</name>
</gene>
<name>A0A075AGX8_OPIVI</name>
<evidence type="ECO:0000313" key="1">
    <source>
        <dbReference type="EMBL" id="KER29169.1"/>
    </source>
</evidence>
<accession>A0A075AGX8</accession>
<evidence type="ECO:0000313" key="2">
    <source>
        <dbReference type="Proteomes" id="UP000054324"/>
    </source>
</evidence>
<protein>
    <submittedName>
        <fullName evidence="1">Uncharacterized protein</fullName>
    </submittedName>
</protein>
<dbReference type="EMBL" id="KL596684">
    <property type="protein sequence ID" value="KER29169.1"/>
    <property type="molecule type" value="Genomic_DNA"/>
</dbReference>
<dbReference type="OrthoDB" id="410104at2759"/>
<dbReference type="AlphaFoldDB" id="A0A075AGX8"/>
<dbReference type="GeneID" id="20318359"/>
<dbReference type="STRING" id="6198.A0A075AGX8"/>
<dbReference type="Proteomes" id="UP000054324">
    <property type="component" value="Unassembled WGS sequence"/>
</dbReference>
<dbReference type="RefSeq" id="XP_009167107.1">
    <property type="nucleotide sequence ID" value="XM_009168843.1"/>
</dbReference>
<dbReference type="KEGG" id="ovi:T265_04173"/>
<reference evidence="1 2" key="1">
    <citation type="submission" date="2013-11" db="EMBL/GenBank/DDBJ databases">
        <title>Opisthorchis viverrini - life in the bile duct.</title>
        <authorList>
            <person name="Young N.D."/>
            <person name="Nagarajan N."/>
            <person name="Lin S.J."/>
            <person name="Korhonen P.K."/>
            <person name="Jex A.R."/>
            <person name="Hall R.S."/>
            <person name="Safavi-Hemami H."/>
            <person name="Kaewkong W."/>
            <person name="Bertrand D."/>
            <person name="Gao S."/>
            <person name="Seet Q."/>
            <person name="Wongkham S."/>
            <person name="Teh B.T."/>
            <person name="Wongkham C."/>
            <person name="Intapan P.M."/>
            <person name="Maleewong W."/>
            <person name="Yang X."/>
            <person name="Hu M."/>
            <person name="Wang Z."/>
            <person name="Hofmann A."/>
            <person name="Sternberg P.W."/>
            <person name="Tan P."/>
            <person name="Wang J."/>
            <person name="Gasser R.B."/>
        </authorList>
    </citation>
    <scope>NUCLEOTIDE SEQUENCE [LARGE SCALE GENOMIC DNA]</scope>
</reference>
<sequence>MQQAGFRPGRGCIDQIFTLRQVLEQRHTYKRPTILVFLDFRGAFDSVDRSVLLETLAHQGMPRNKFMRTFEMISQHHLLTIPQYVVRRSKRIKQFWTEDEHGKPLGRLTTVTIKIEEPCEYVLATRSVPTPSALRISYAVERPLETVDRG</sequence>
<dbReference type="PANTHER" id="PTHR47027:SF25">
    <property type="entry name" value="REVERSE TRANSCRIPTASE DOMAIN-CONTAINING PROTEIN"/>
    <property type="match status" value="1"/>
</dbReference>